<reference evidence="2 3" key="1">
    <citation type="submission" date="2024-09" db="EMBL/GenBank/DDBJ databases">
        <authorList>
            <person name="Sun Q."/>
            <person name="Mori K."/>
        </authorList>
    </citation>
    <scope>NUCLEOTIDE SEQUENCE [LARGE SCALE GENOMIC DNA]</scope>
    <source>
        <strain evidence="2 3">CCM 7759</strain>
    </source>
</reference>
<sequence>MPRSGTNDQTYVHDPLSSDAGSNRLESTQIGESLEQSKARKRAESHQESFSEVSLPE</sequence>
<comment type="caution">
    <text evidence="2">The sequence shown here is derived from an EMBL/GenBank/DDBJ whole genome shotgun (WGS) entry which is preliminary data.</text>
</comment>
<feature type="region of interest" description="Disordered" evidence="1">
    <location>
        <begin position="1"/>
        <end position="57"/>
    </location>
</feature>
<evidence type="ECO:0000256" key="1">
    <source>
        <dbReference type="SAM" id="MobiDB-lite"/>
    </source>
</evidence>
<name>A0ABV6DKH5_9BACL</name>
<proteinExistence type="predicted"/>
<evidence type="ECO:0000313" key="3">
    <source>
        <dbReference type="Proteomes" id="UP001589776"/>
    </source>
</evidence>
<accession>A0ABV6DKH5</accession>
<dbReference type="Proteomes" id="UP001589776">
    <property type="component" value="Unassembled WGS sequence"/>
</dbReference>
<organism evidence="2 3">
    <name type="scientific">Paenibacillus chartarius</name>
    <dbReference type="NCBI Taxonomy" id="747481"/>
    <lineage>
        <taxon>Bacteria</taxon>
        <taxon>Bacillati</taxon>
        <taxon>Bacillota</taxon>
        <taxon>Bacilli</taxon>
        <taxon>Bacillales</taxon>
        <taxon>Paenibacillaceae</taxon>
        <taxon>Paenibacillus</taxon>
    </lineage>
</organism>
<dbReference type="RefSeq" id="WP_377470386.1">
    <property type="nucleotide sequence ID" value="NZ_JBHLWN010000046.1"/>
</dbReference>
<feature type="compositionally biased region" description="Polar residues" evidence="1">
    <location>
        <begin position="1"/>
        <end position="10"/>
    </location>
</feature>
<evidence type="ECO:0000313" key="2">
    <source>
        <dbReference type="EMBL" id="MFC0213127.1"/>
    </source>
</evidence>
<feature type="compositionally biased region" description="Basic and acidic residues" evidence="1">
    <location>
        <begin position="35"/>
        <end position="49"/>
    </location>
</feature>
<keyword evidence="3" id="KW-1185">Reference proteome</keyword>
<gene>
    <name evidence="2" type="ORF">ACFFK0_11795</name>
</gene>
<dbReference type="EMBL" id="JBHLWN010000046">
    <property type="protein sequence ID" value="MFC0213127.1"/>
    <property type="molecule type" value="Genomic_DNA"/>
</dbReference>
<protein>
    <submittedName>
        <fullName evidence="2">Uncharacterized protein</fullName>
    </submittedName>
</protein>
<feature type="compositionally biased region" description="Polar residues" evidence="1">
    <location>
        <begin position="19"/>
        <end position="34"/>
    </location>
</feature>